<proteinExistence type="predicted"/>
<dbReference type="EMBL" id="FQVQ01000008">
    <property type="protein sequence ID" value="SHF40082.1"/>
    <property type="molecule type" value="Genomic_DNA"/>
</dbReference>
<gene>
    <name evidence="1" type="ORF">SAMN05444377_10823</name>
</gene>
<dbReference type="RefSeq" id="WP_159433939.1">
    <property type="nucleotide sequence ID" value="NZ_FQVQ01000008.1"/>
</dbReference>
<evidence type="ECO:0000313" key="1">
    <source>
        <dbReference type="EMBL" id="SHF40082.1"/>
    </source>
</evidence>
<evidence type="ECO:0000313" key="2">
    <source>
        <dbReference type="Proteomes" id="UP000184147"/>
    </source>
</evidence>
<name>A0A1M5BD49_9FLAO</name>
<reference evidence="1 2" key="1">
    <citation type="submission" date="2016-11" db="EMBL/GenBank/DDBJ databases">
        <authorList>
            <person name="Jaros S."/>
            <person name="Januszkiewicz K."/>
            <person name="Wedrychowicz H."/>
        </authorList>
    </citation>
    <scope>NUCLEOTIDE SEQUENCE [LARGE SCALE GENOMIC DNA]</scope>
    <source>
        <strain evidence="1 2">DSM 25660</strain>
    </source>
</reference>
<keyword evidence="2" id="KW-1185">Reference proteome</keyword>
<organism evidence="1 2">
    <name type="scientific">Flavobacterium fontis</name>
    <dbReference type="NCBI Taxonomy" id="1124188"/>
    <lineage>
        <taxon>Bacteria</taxon>
        <taxon>Pseudomonadati</taxon>
        <taxon>Bacteroidota</taxon>
        <taxon>Flavobacteriia</taxon>
        <taxon>Flavobacteriales</taxon>
        <taxon>Flavobacteriaceae</taxon>
        <taxon>Flavobacterium</taxon>
    </lineage>
</organism>
<dbReference type="Proteomes" id="UP000184147">
    <property type="component" value="Unassembled WGS sequence"/>
</dbReference>
<dbReference type="STRING" id="1124188.SAMN05444377_10823"/>
<sequence length="56" mass="6017">MKEIISLIAPLIGVVLGIVIKLSKNENHTSTPLRKVFLLCTMLSIPKAIGMRSGGN</sequence>
<protein>
    <submittedName>
        <fullName evidence="1">Uncharacterized protein</fullName>
    </submittedName>
</protein>
<dbReference type="AlphaFoldDB" id="A0A1M5BD49"/>
<accession>A0A1M5BD49</accession>